<proteinExistence type="predicted"/>
<accession>A0A2K1L7G0</accession>
<gene>
    <name evidence="1" type="ORF">PHYPA_000366</name>
</gene>
<sequence>MSSTTTTTTRVHIEVEAWKHCRREGEGAATMVVTIGVTLRSVHVMKNVSFGHWE</sequence>
<dbReference type="Gramene" id="Pp3c1_8069V3.1">
    <property type="protein sequence ID" value="Pp3c1_8069V3.1"/>
    <property type="gene ID" value="Pp3c1_8069"/>
</dbReference>
<organism evidence="1">
    <name type="scientific">Physcomitrium patens</name>
    <name type="common">Spreading-leaved earth moss</name>
    <name type="synonym">Physcomitrella patens</name>
    <dbReference type="NCBI Taxonomy" id="3218"/>
    <lineage>
        <taxon>Eukaryota</taxon>
        <taxon>Viridiplantae</taxon>
        <taxon>Streptophyta</taxon>
        <taxon>Embryophyta</taxon>
        <taxon>Bryophyta</taxon>
        <taxon>Bryophytina</taxon>
        <taxon>Bryopsida</taxon>
        <taxon>Funariidae</taxon>
        <taxon>Funariales</taxon>
        <taxon>Funariaceae</taxon>
        <taxon>Physcomitrium</taxon>
    </lineage>
</organism>
<dbReference type="EnsemblPlants" id="Pp3c1_8069V3.1">
    <property type="protein sequence ID" value="Pp3c1_8069V3.1"/>
    <property type="gene ID" value="Pp3c1_8069"/>
</dbReference>
<keyword evidence="3" id="KW-1185">Reference proteome</keyword>
<dbReference type="InParanoid" id="A0A2K1L7G0"/>
<dbReference type="Proteomes" id="UP000006727">
    <property type="component" value="Chromosome 1"/>
</dbReference>
<reference evidence="1 3" key="1">
    <citation type="journal article" date="2008" name="Science">
        <title>The Physcomitrella genome reveals evolutionary insights into the conquest of land by plants.</title>
        <authorList>
            <person name="Rensing S."/>
            <person name="Lang D."/>
            <person name="Zimmer A."/>
            <person name="Terry A."/>
            <person name="Salamov A."/>
            <person name="Shapiro H."/>
            <person name="Nishiyama T."/>
            <person name="Perroud P.-F."/>
            <person name="Lindquist E."/>
            <person name="Kamisugi Y."/>
            <person name="Tanahashi T."/>
            <person name="Sakakibara K."/>
            <person name="Fujita T."/>
            <person name="Oishi K."/>
            <person name="Shin-I T."/>
            <person name="Kuroki Y."/>
            <person name="Toyoda A."/>
            <person name="Suzuki Y."/>
            <person name="Hashimoto A."/>
            <person name="Yamaguchi K."/>
            <person name="Sugano A."/>
            <person name="Kohara Y."/>
            <person name="Fujiyama A."/>
            <person name="Anterola A."/>
            <person name="Aoki S."/>
            <person name="Ashton N."/>
            <person name="Barbazuk W.B."/>
            <person name="Barker E."/>
            <person name="Bennetzen J."/>
            <person name="Bezanilla M."/>
            <person name="Blankenship R."/>
            <person name="Cho S.H."/>
            <person name="Dutcher S."/>
            <person name="Estelle M."/>
            <person name="Fawcett J.A."/>
            <person name="Gundlach H."/>
            <person name="Hanada K."/>
            <person name="Heyl A."/>
            <person name="Hicks K.A."/>
            <person name="Hugh J."/>
            <person name="Lohr M."/>
            <person name="Mayer K."/>
            <person name="Melkozernov A."/>
            <person name="Murata T."/>
            <person name="Nelson D."/>
            <person name="Pils B."/>
            <person name="Prigge M."/>
            <person name="Reiss B."/>
            <person name="Renner T."/>
            <person name="Rombauts S."/>
            <person name="Rushton P."/>
            <person name="Sanderfoot A."/>
            <person name="Schween G."/>
            <person name="Shiu S.-H."/>
            <person name="Stueber K."/>
            <person name="Theodoulou F.L."/>
            <person name="Tu H."/>
            <person name="Van de Peer Y."/>
            <person name="Verrier P.J."/>
            <person name="Waters E."/>
            <person name="Wood A."/>
            <person name="Yang L."/>
            <person name="Cove D."/>
            <person name="Cuming A."/>
            <person name="Hasebe M."/>
            <person name="Lucas S."/>
            <person name="Mishler D.B."/>
            <person name="Reski R."/>
            <person name="Grigoriev I."/>
            <person name="Quatrano R.S."/>
            <person name="Boore J.L."/>
        </authorList>
    </citation>
    <scope>NUCLEOTIDE SEQUENCE [LARGE SCALE GENOMIC DNA]</scope>
    <source>
        <strain evidence="2 3">cv. Gransden 2004</strain>
    </source>
</reference>
<reference evidence="1 3" key="2">
    <citation type="journal article" date="2018" name="Plant J.">
        <title>The Physcomitrella patens chromosome-scale assembly reveals moss genome structure and evolution.</title>
        <authorList>
            <person name="Lang D."/>
            <person name="Ullrich K.K."/>
            <person name="Murat F."/>
            <person name="Fuchs J."/>
            <person name="Jenkins J."/>
            <person name="Haas F.B."/>
            <person name="Piednoel M."/>
            <person name="Gundlach H."/>
            <person name="Van Bel M."/>
            <person name="Meyberg R."/>
            <person name="Vives C."/>
            <person name="Morata J."/>
            <person name="Symeonidi A."/>
            <person name="Hiss M."/>
            <person name="Muchero W."/>
            <person name="Kamisugi Y."/>
            <person name="Saleh O."/>
            <person name="Blanc G."/>
            <person name="Decker E.L."/>
            <person name="van Gessel N."/>
            <person name="Grimwood J."/>
            <person name="Hayes R.D."/>
            <person name="Graham S.W."/>
            <person name="Gunter L.E."/>
            <person name="McDaniel S.F."/>
            <person name="Hoernstein S.N.W."/>
            <person name="Larsson A."/>
            <person name="Li F.W."/>
            <person name="Perroud P.F."/>
            <person name="Phillips J."/>
            <person name="Ranjan P."/>
            <person name="Rokshar D.S."/>
            <person name="Rothfels C.J."/>
            <person name="Schneider L."/>
            <person name="Shu S."/>
            <person name="Stevenson D.W."/>
            <person name="Thummler F."/>
            <person name="Tillich M."/>
            <person name="Villarreal Aguilar J.C."/>
            <person name="Widiez T."/>
            <person name="Wong G.K."/>
            <person name="Wymore A."/>
            <person name="Zhang Y."/>
            <person name="Zimmer A.D."/>
            <person name="Quatrano R.S."/>
            <person name="Mayer K.F.X."/>
            <person name="Goodstein D."/>
            <person name="Casacuberta J.M."/>
            <person name="Vandepoele K."/>
            <person name="Reski R."/>
            <person name="Cuming A.C."/>
            <person name="Tuskan G.A."/>
            <person name="Maumus F."/>
            <person name="Salse J."/>
            <person name="Schmutz J."/>
            <person name="Rensing S.A."/>
        </authorList>
    </citation>
    <scope>NUCLEOTIDE SEQUENCE [LARGE SCALE GENOMIC DNA]</scope>
    <source>
        <strain evidence="2 3">cv. Gransden 2004</strain>
    </source>
</reference>
<dbReference type="AlphaFoldDB" id="A0A2K1L7G0"/>
<protein>
    <submittedName>
        <fullName evidence="1 2">Uncharacterized protein</fullName>
    </submittedName>
</protein>
<reference evidence="2" key="3">
    <citation type="submission" date="2020-12" db="UniProtKB">
        <authorList>
            <consortium name="EnsemblPlants"/>
        </authorList>
    </citation>
    <scope>IDENTIFICATION</scope>
</reference>
<dbReference type="EMBL" id="ABEU02000001">
    <property type="protein sequence ID" value="PNR61942.1"/>
    <property type="molecule type" value="Genomic_DNA"/>
</dbReference>
<evidence type="ECO:0000313" key="3">
    <source>
        <dbReference type="Proteomes" id="UP000006727"/>
    </source>
</evidence>
<evidence type="ECO:0000313" key="1">
    <source>
        <dbReference type="EMBL" id="PNR61942.1"/>
    </source>
</evidence>
<name>A0A2K1L7G0_PHYPA</name>
<evidence type="ECO:0000313" key="2">
    <source>
        <dbReference type="EnsemblPlants" id="Pp3c1_8069V3.1"/>
    </source>
</evidence>